<feature type="transmembrane region" description="Helical" evidence="6">
    <location>
        <begin position="29"/>
        <end position="51"/>
    </location>
</feature>
<evidence type="ECO:0000256" key="2">
    <source>
        <dbReference type="ARBA" id="ARBA00007362"/>
    </source>
</evidence>
<keyword evidence="9" id="KW-1185">Reference proteome</keyword>
<feature type="domain" description="EamA" evidence="7">
    <location>
        <begin position="5"/>
        <end position="135"/>
    </location>
</feature>
<dbReference type="SUPFAM" id="SSF103481">
    <property type="entry name" value="Multidrug resistance efflux transporter EmrE"/>
    <property type="match status" value="2"/>
</dbReference>
<dbReference type="InterPro" id="IPR000620">
    <property type="entry name" value="EamA_dom"/>
</dbReference>
<feature type="transmembrane region" description="Helical" evidence="6">
    <location>
        <begin position="119"/>
        <end position="137"/>
    </location>
</feature>
<feature type="domain" description="EamA" evidence="7">
    <location>
        <begin position="150"/>
        <end position="286"/>
    </location>
</feature>
<comment type="similarity">
    <text evidence="2">Belongs to the EamA transporter family.</text>
</comment>
<dbReference type="EMBL" id="JAUZVY010000001">
    <property type="protein sequence ID" value="MDP4527670.1"/>
    <property type="molecule type" value="Genomic_DNA"/>
</dbReference>
<dbReference type="PANTHER" id="PTHR32322:SF2">
    <property type="entry name" value="EAMA DOMAIN-CONTAINING PROTEIN"/>
    <property type="match status" value="1"/>
</dbReference>
<evidence type="ECO:0000313" key="9">
    <source>
        <dbReference type="Proteomes" id="UP001236258"/>
    </source>
</evidence>
<organism evidence="8 9">
    <name type="scientific">Alkalimonas delamerensis</name>
    <dbReference type="NCBI Taxonomy" id="265981"/>
    <lineage>
        <taxon>Bacteria</taxon>
        <taxon>Pseudomonadati</taxon>
        <taxon>Pseudomonadota</taxon>
        <taxon>Gammaproteobacteria</taxon>
        <taxon>Alkalimonas</taxon>
    </lineage>
</organism>
<feature type="transmembrane region" description="Helical" evidence="6">
    <location>
        <begin position="212"/>
        <end position="235"/>
    </location>
</feature>
<feature type="transmembrane region" description="Helical" evidence="6">
    <location>
        <begin position="63"/>
        <end position="80"/>
    </location>
</feature>
<dbReference type="Pfam" id="PF00892">
    <property type="entry name" value="EamA"/>
    <property type="match status" value="2"/>
</dbReference>
<keyword evidence="3 6" id="KW-0812">Transmembrane</keyword>
<evidence type="ECO:0000256" key="5">
    <source>
        <dbReference type="ARBA" id="ARBA00023136"/>
    </source>
</evidence>
<dbReference type="Proteomes" id="UP001236258">
    <property type="component" value="Unassembled WGS sequence"/>
</dbReference>
<evidence type="ECO:0000313" key="8">
    <source>
        <dbReference type="EMBL" id="MDP4527670.1"/>
    </source>
</evidence>
<reference evidence="8 9" key="1">
    <citation type="submission" date="2023-08" db="EMBL/GenBank/DDBJ databases">
        <authorList>
            <person name="Joshi A."/>
            <person name="Thite S."/>
        </authorList>
    </citation>
    <scope>NUCLEOTIDE SEQUENCE [LARGE SCALE GENOMIC DNA]</scope>
    <source>
        <strain evidence="8 9">1E1</strain>
    </source>
</reference>
<feature type="transmembrane region" description="Helical" evidence="6">
    <location>
        <begin position="86"/>
        <end position="107"/>
    </location>
</feature>
<keyword evidence="5 6" id="KW-0472">Membrane</keyword>
<proteinExistence type="inferred from homology"/>
<evidence type="ECO:0000256" key="6">
    <source>
        <dbReference type="SAM" id="Phobius"/>
    </source>
</evidence>
<comment type="subcellular location">
    <subcellularLocation>
        <location evidence="1">Membrane</location>
        <topology evidence="1">Multi-pass membrane protein</topology>
    </subcellularLocation>
</comment>
<feature type="transmembrane region" description="Helical" evidence="6">
    <location>
        <begin position="244"/>
        <end position="262"/>
    </location>
</feature>
<comment type="caution">
    <text evidence="8">The sequence shown here is derived from an EMBL/GenBank/DDBJ whole genome shotgun (WGS) entry which is preliminary data.</text>
</comment>
<gene>
    <name evidence="8" type="ORF">Q3O59_01325</name>
</gene>
<evidence type="ECO:0000256" key="4">
    <source>
        <dbReference type="ARBA" id="ARBA00022989"/>
    </source>
</evidence>
<keyword evidence="4 6" id="KW-1133">Transmembrane helix</keyword>
<dbReference type="PANTHER" id="PTHR32322">
    <property type="entry name" value="INNER MEMBRANE TRANSPORTER"/>
    <property type="match status" value="1"/>
</dbReference>
<evidence type="ECO:0000256" key="3">
    <source>
        <dbReference type="ARBA" id="ARBA00022692"/>
    </source>
</evidence>
<dbReference type="InterPro" id="IPR050638">
    <property type="entry name" value="AA-Vitamin_Transporters"/>
</dbReference>
<dbReference type="InterPro" id="IPR037185">
    <property type="entry name" value="EmrE-like"/>
</dbReference>
<protein>
    <submittedName>
        <fullName evidence="8">EamA family transporter</fullName>
    </submittedName>
</protein>
<feature type="transmembrane region" description="Helical" evidence="6">
    <location>
        <begin position="149"/>
        <end position="168"/>
    </location>
</feature>
<feature type="transmembrane region" description="Helical" evidence="6">
    <location>
        <begin position="180"/>
        <end position="200"/>
    </location>
</feature>
<accession>A0ABT9GL22</accession>
<evidence type="ECO:0000259" key="7">
    <source>
        <dbReference type="Pfam" id="PF00892"/>
    </source>
</evidence>
<name>A0ABT9GL22_9GAMM</name>
<sequence length="311" mass="33923">MQNALLYLVTVLIWGSTWLAIEFQLGEVPIAVSLVYRFGLAALLLWAWCLLRRLPMRLPGSMHLSVALMAVLNFALNYFLLYQAQLYLTSAMAAIAFSTLLLMNIVNTRLFFGQPVAKRIYVGAALGIGGIAVLFAPDLTGLSLANTSLLGLLLVLSGTLSASFGNMLSVRNSRRGIGILAMNAWGMLYGTLALLALALLSGHSFVFSSQPAYLWSLLYLSLFGTVIAFGTYFALLKRMGPEKASYTIVLFPLVAVLLSSWYEGFQWQLSTLFGFALVLAGNALVLTPFHKIRQLLPHQKPATVTAPYKGS</sequence>
<evidence type="ECO:0000256" key="1">
    <source>
        <dbReference type="ARBA" id="ARBA00004141"/>
    </source>
</evidence>
<dbReference type="RefSeq" id="WP_305943887.1">
    <property type="nucleotide sequence ID" value="NZ_JAUZVY010000001.1"/>
</dbReference>
<feature type="transmembrane region" description="Helical" evidence="6">
    <location>
        <begin position="268"/>
        <end position="289"/>
    </location>
</feature>